<dbReference type="Proteomes" id="UP000019754">
    <property type="component" value="Unassembled WGS sequence"/>
</dbReference>
<keyword evidence="1" id="KW-1133">Transmembrane helix</keyword>
<keyword evidence="3" id="KW-1185">Reference proteome</keyword>
<evidence type="ECO:0008006" key="4">
    <source>
        <dbReference type="Google" id="ProtNLM"/>
    </source>
</evidence>
<gene>
    <name evidence="2" type="ORF">D641_0105620</name>
</gene>
<dbReference type="HOGENOM" id="CLU_129305_1_1_11"/>
<dbReference type="OrthoDB" id="4793747at2"/>
<keyword evidence="1" id="KW-0472">Membrane</keyword>
<feature type="transmembrane region" description="Helical" evidence="1">
    <location>
        <begin position="78"/>
        <end position="106"/>
    </location>
</feature>
<name>A0A022KW05_9MICO</name>
<dbReference type="AlphaFoldDB" id="A0A022KW05"/>
<comment type="caution">
    <text evidence="2">The sequence shown here is derived from an EMBL/GenBank/DDBJ whole genome shotgun (WGS) entry which is preliminary data.</text>
</comment>
<sequence length="138" mass="14724">MARSLQPSARPHGAQRILGATVLVVEAFIVFFALLVAHQLVPDQRALTWTWGLVTAIALIICSGMLKRGAGPYYVGMALQIPVILLGLQVSAMWAVGPAFAALYVFSVLKGNQLDREKDAVDAAHWRAQEAEGADGAA</sequence>
<evidence type="ECO:0000256" key="1">
    <source>
        <dbReference type="SAM" id="Phobius"/>
    </source>
</evidence>
<dbReference type="EMBL" id="AORC01000005">
    <property type="protein sequence ID" value="EYT50260.1"/>
    <property type="molecule type" value="Genomic_DNA"/>
</dbReference>
<dbReference type="STRING" id="1249481.D641_0105620"/>
<evidence type="ECO:0000313" key="3">
    <source>
        <dbReference type="Proteomes" id="UP000019754"/>
    </source>
</evidence>
<dbReference type="Pfam" id="PF14017">
    <property type="entry name" value="DUF4233"/>
    <property type="match status" value="1"/>
</dbReference>
<dbReference type="InterPro" id="IPR025327">
    <property type="entry name" value="DUF4233"/>
</dbReference>
<evidence type="ECO:0000313" key="2">
    <source>
        <dbReference type="EMBL" id="EYT50260.1"/>
    </source>
</evidence>
<dbReference type="RefSeq" id="WP_017822829.1">
    <property type="nucleotide sequence ID" value="NZ_AORC01000005.1"/>
</dbReference>
<proteinExistence type="predicted"/>
<protein>
    <recommendedName>
        <fullName evidence="4">DUF4233 domain-containing protein</fullName>
    </recommendedName>
</protein>
<organism evidence="2 3">
    <name type="scientific">Brachybacterium muris UCD-AY4</name>
    <dbReference type="NCBI Taxonomy" id="1249481"/>
    <lineage>
        <taxon>Bacteria</taxon>
        <taxon>Bacillati</taxon>
        <taxon>Actinomycetota</taxon>
        <taxon>Actinomycetes</taxon>
        <taxon>Micrococcales</taxon>
        <taxon>Dermabacteraceae</taxon>
        <taxon>Brachybacterium</taxon>
    </lineage>
</organism>
<reference evidence="2 3" key="1">
    <citation type="journal article" date="2013" name="Genome Announc.">
        <title>Draft genome sequence of an Actinobacterium, Brachybacterium muris strain UCD-AY4.</title>
        <authorList>
            <person name="Lo J.R."/>
            <person name="Lang J.M."/>
            <person name="Darling A.E."/>
            <person name="Eisen J.A."/>
            <person name="Coil D.A."/>
        </authorList>
    </citation>
    <scope>NUCLEOTIDE SEQUENCE [LARGE SCALE GENOMIC DNA]</scope>
    <source>
        <strain evidence="2 3">UCD-AY4</strain>
    </source>
</reference>
<feature type="transmembrane region" description="Helical" evidence="1">
    <location>
        <begin position="20"/>
        <end position="40"/>
    </location>
</feature>
<feature type="transmembrane region" description="Helical" evidence="1">
    <location>
        <begin position="46"/>
        <end position="66"/>
    </location>
</feature>
<keyword evidence="1" id="KW-0812">Transmembrane</keyword>
<accession>A0A022KW05</accession>